<protein>
    <submittedName>
        <fullName evidence="2">IS30 family transposase</fullName>
    </submittedName>
</protein>
<dbReference type="InterPro" id="IPR053392">
    <property type="entry name" value="Transposase_IS30-like"/>
</dbReference>
<reference evidence="3" key="1">
    <citation type="journal article" date="2019" name="Int. J. Syst. Evol. Microbiol.">
        <title>The Global Catalogue of Microorganisms (GCM) 10K type strain sequencing project: providing services to taxonomists for standard genome sequencing and annotation.</title>
        <authorList>
            <consortium name="The Broad Institute Genomics Platform"/>
            <consortium name="The Broad Institute Genome Sequencing Center for Infectious Disease"/>
            <person name="Wu L."/>
            <person name="Ma J."/>
        </authorList>
    </citation>
    <scope>NUCLEOTIDE SEQUENCE [LARGE SCALE GENOMIC DNA]</scope>
    <source>
        <strain evidence="3">CGMCC 1.10698</strain>
    </source>
</reference>
<name>A0ABV8R4H9_9MICC</name>
<feature type="compositionally biased region" description="Basic residues" evidence="1">
    <location>
        <begin position="1"/>
        <end position="12"/>
    </location>
</feature>
<feature type="region of interest" description="Disordered" evidence="1">
    <location>
        <begin position="1"/>
        <end position="40"/>
    </location>
</feature>
<comment type="caution">
    <text evidence="2">The sequence shown here is derived from an EMBL/GenBank/DDBJ whole genome shotgun (WGS) entry which is preliminary data.</text>
</comment>
<keyword evidence="3" id="KW-1185">Reference proteome</keyword>
<dbReference type="EMBL" id="JBHSCQ010000017">
    <property type="protein sequence ID" value="MFC4266164.1"/>
    <property type="molecule type" value="Genomic_DNA"/>
</dbReference>
<dbReference type="NCBIfam" id="NF033563">
    <property type="entry name" value="transpos_IS30"/>
    <property type="match status" value="1"/>
</dbReference>
<gene>
    <name evidence="2" type="ORF">ACFOW9_11185</name>
</gene>
<organism evidence="2 3">
    <name type="scientific">Arthrobacter cryoconiti</name>
    <dbReference type="NCBI Taxonomy" id="748907"/>
    <lineage>
        <taxon>Bacteria</taxon>
        <taxon>Bacillati</taxon>
        <taxon>Actinomycetota</taxon>
        <taxon>Actinomycetes</taxon>
        <taxon>Micrococcales</taxon>
        <taxon>Micrococcaceae</taxon>
        <taxon>Arthrobacter</taxon>
    </lineage>
</organism>
<dbReference type="RefSeq" id="WP_230066992.1">
    <property type="nucleotide sequence ID" value="NZ_JAJJBU010000013.1"/>
</dbReference>
<evidence type="ECO:0000256" key="1">
    <source>
        <dbReference type="SAM" id="MobiDB-lite"/>
    </source>
</evidence>
<dbReference type="PANTHER" id="PTHR10948">
    <property type="entry name" value="TRANSPOSASE"/>
    <property type="match status" value="1"/>
</dbReference>
<evidence type="ECO:0000313" key="3">
    <source>
        <dbReference type="Proteomes" id="UP001595773"/>
    </source>
</evidence>
<dbReference type="InterPro" id="IPR051917">
    <property type="entry name" value="Transposase-Integrase"/>
</dbReference>
<dbReference type="Proteomes" id="UP001595773">
    <property type="component" value="Unassembled WGS sequence"/>
</dbReference>
<accession>A0ABV8R4H9</accession>
<sequence length="139" mass="14965">MLQSKRTKRKSVKPLGERTGGRIIGMASIDDRPEEAADRRVPGAWEGDLVVGKGSKSEIATLVERNSRFLIMLGLPEGKKAAGLADVLINRVNDLPAWMRGSLTWDQGTEMARHAPTHAGHGLAGVLRPPPLTLGAILE</sequence>
<feature type="compositionally biased region" description="Basic and acidic residues" evidence="1">
    <location>
        <begin position="29"/>
        <end position="40"/>
    </location>
</feature>
<evidence type="ECO:0000313" key="2">
    <source>
        <dbReference type="EMBL" id="MFC4266164.1"/>
    </source>
</evidence>
<dbReference type="PANTHER" id="PTHR10948:SF23">
    <property type="entry name" value="TRANSPOSASE INSI FOR INSERTION SEQUENCE ELEMENT IS30A-RELATED"/>
    <property type="match status" value="1"/>
</dbReference>
<proteinExistence type="predicted"/>